<dbReference type="Proteomes" id="UP000004947">
    <property type="component" value="Unassembled WGS sequence"/>
</dbReference>
<dbReference type="HAMAP" id="MF_01925">
    <property type="entry name" value="P5C_reductase"/>
    <property type="match status" value="1"/>
</dbReference>
<dbReference type="UniPathway" id="UPA00098">
    <property type="reaction ID" value="UER00361"/>
</dbReference>
<dbReference type="InterPro" id="IPR000304">
    <property type="entry name" value="Pyrroline-COOH_reductase"/>
</dbReference>
<dbReference type="PIRSF" id="PIRSF000193">
    <property type="entry name" value="Pyrrol-5-carb_rd"/>
    <property type="match status" value="1"/>
</dbReference>
<keyword evidence="4 7" id="KW-0028">Amino-acid biosynthesis</keyword>
<dbReference type="SUPFAM" id="SSF51735">
    <property type="entry name" value="NAD(P)-binding Rossmann-fold domains"/>
    <property type="match status" value="1"/>
</dbReference>
<dbReference type="InterPro" id="IPR036291">
    <property type="entry name" value="NAD(P)-bd_dom_sf"/>
</dbReference>
<comment type="similarity">
    <text evidence="1 4 7">Belongs to the pyrroline-5-carboxylate reductase family.</text>
</comment>
<evidence type="ECO:0000256" key="2">
    <source>
        <dbReference type="ARBA" id="ARBA00022857"/>
    </source>
</evidence>
<dbReference type="Gene3D" id="1.10.3730.10">
    <property type="entry name" value="ProC C-terminal domain-like"/>
    <property type="match status" value="1"/>
</dbReference>
<sequence>MKELSFIGTGKMASAIAKGICLNGVLTSEEIIGTAPDQSRFDFRDLTNIPVSDDNAEAMNSRMVVLAFKPQVAEQICRSLQPMVKDQYFVSICAGITLDNLEQWLGTDKVTRTMPNTPLCVSKGAVAYCSASGVGESDLALLTQYFECSGILAKVAEDDINTITALSGSGPAYVFEMIDALAQSAKANGLSDEVALAFSIQTFLGSAQMLSDKLGTPEELRNAVTSPNGTTYAALENFKQNNLREVLHQGFQAAKDRGDELSRGEK</sequence>
<gene>
    <name evidence="4" type="primary">proC</name>
    <name evidence="10" type="ORF">LNTAR_09996</name>
</gene>
<evidence type="ECO:0000259" key="8">
    <source>
        <dbReference type="Pfam" id="PF03807"/>
    </source>
</evidence>
<comment type="subcellular location">
    <subcellularLocation>
        <location evidence="4">Cytoplasm</location>
    </subcellularLocation>
</comment>
<keyword evidence="11" id="KW-1185">Reference proteome</keyword>
<organism evidence="10 11">
    <name type="scientific">Lentisphaera araneosa HTCC2155</name>
    <dbReference type="NCBI Taxonomy" id="313628"/>
    <lineage>
        <taxon>Bacteria</taxon>
        <taxon>Pseudomonadati</taxon>
        <taxon>Lentisphaerota</taxon>
        <taxon>Lentisphaeria</taxon>
        <taxon>Lentisphaerales</taxon>
        <taxon>Lentisphaeraceae</taxon>
        <taxon>Lentisphaera</taxon>
    </lineage>
</organism>
<dbReference type="GO" id="GO:0055129">
    <property type="term" value="P:L-proline biosynthetic process"/>
    <property type="evidence" value="ECO:0007669"/>
    <property type="project" value="UniProtKB-UniRule"/>
</dbReference>
<evidence type="ECO:0000313" key="11">
    <source>
        <dbReference type="Proteomes" id="UP000004947"/>
    </source>
</evidence>
<dbReference type="FunFam" id="1.10.3730.10:FF:000001">
    <property type="entry name" value="Pyrroline-5-carboxylate reductase"/>
    <property type="match status" value="1"/>
</dbReference>
<evidence type="ECO:0000256" key="7">
    <source>
        <dbReference type="RuleBase" id="RU003903"/>
    </source>
</evidence>
<feature type="domain" description="Pyrroline-5-carboxylate reductase dimerisation" evidence="9">
    <location>
        <begin position="157"/>
        <end position="261"/>
    </location>
</feature>
<dbReference type="PANTHER" id="PTHR11645">
    <property type="entry name" value="PYRROLINE-5-CARBOXYLATE REDUCTASE"/>
    <property type="match status" value="1"/>
</dbReference>
<keyword evidence="2 4" id="KW-0521">NADP</keyword>
<accession>A6DTF8</accession>
<evidence type="ECO:0000259" key="9">
    <source>
        <dbReference type="Pfam" id="PF14748"/>
    </source>
</evidence>
<dbReference type="InterPro" id="IPR028939">
    <property type="entry name" value="P5C_Rdtase_cat_N"/>
</dbReference>
<dbReference type="GO" id="GO:0005737">
    <property type="term" value="C:cytoplasm"/>
    <property type="evidence" value="ECO:0007669"/>
    <property type="project" value="UniProtKB-SubCell"/>
</dbReference>
<dbReference type="AlphaFoldDB" id="A6DTF8"/>
<dbReference type="Pfam" id="PF03807">
    <property type="entry name" value="F420_oxidored"/>
    <property type="match status" value="1"/>
</dbReference>
<comment type="catalytic activity">
    <reaction evidence="4 7">
        <text>L-proline + NADP(+) = (S)-1-pyrroline-5-carboxylate + NADPH + 2 H(+)</text>
        <dbReference type="Rhea" id="RHEA:14109"/>
        <dbReference type="ChEBI" id="CHEBI:15378"/>
        <dbReference type="ChEBI" id="CHEBI:17388"/>
        <dbReference type="ChEBI" id="CHEBI:57783"/>
        <dbReference type="ChEBI" id="CHEBI:58349"/>
        <dbReference type="ChEBI" id="CHEBI:60039"/>
        <dbReference type="EC" id="1.5.1.2"/>
    </reaction>
</comment>
<dbReference type="OrthoDB" id="9805754at2"/>
<dbReference type="PROSITE" id="PS00521">
    <property type="entry name" value="P5CR"/>
    <property type="match status" value="1"/>
</dbReference>
<comment type="pathway">
    <text evidence="4 7">Amino-acid biosynthesis; L-proline biosynthesis; L-proline from L-glutamate 5-semialdehyde: step 1/1.</text>
</comment>
<keyword evidence="4 7" id="KW-0641">Proline biosynthesis</keyword>
<evidence type="ECO:0000256" key="6">
    <source>
        <dbReference type="PIRSR" id="PIRSR000193-1"/>
    </source>
</evidence>
<comment type="caution">
    <text evidence="10">The sequence shown here is derived from an EMBL/GenBank/DDBJ whole genome shotgun (WGS) entry which is preliminary data.</text>
</comment>
<keyword evidence="4" id="KW-0963">Cytoplasm</keyword>
<dbReference type="InterPro" id="IPR053790">
    <property type="entry name" value="P5CR-like_CS"/>
</dbReference>
<evidence type="ECO:0000256" key="5">
    <source>
        <dbReference type="NCBIfam" id="TIGR00112"/>
    </source>
</evidence>
<dbReference type="NCBIfam" id="TIGR00112">
    <property type="entry name" value="proC"/>
    <property type="match status" value="1"/>
</dbReference>
<feature type="binding site" evidence="6">
    <location>
        <begin position="67"/>
        <end position="70"/>
    </location>
    <ligand>
        <name>NADP(+)</name>
        <dbReference type="ChEBI" id="CHEBI:58349"/>
    </ligand>
</feature>
<dbReference type="STRING" id="313628.LNTAR_09996"/>
<evidence type="ECO:0000256" key="1">
    <source>
        <dbReference type="ARBA" id="ARBA00005525"/>
    </source>
</evidence>
<dbReference type="PANTHER" id="PTHR11645:SF0">
    <property type="entry name" value="PYRROLINE-5-CARBOXYLATE REDUCTASE 3"/>
    <property type="match status" value="1"/>
</dbReference>
<dbReference type="InterPro" id="IPR029036">
    <property type="entry name" value="P5CR_dimer"/>
</dbReference>
<feature type="binding site" evidence="6">
    <location>
        <position position="55"/>
    </location>
    <ligand>
        <name>NADPH</name>
        <dbReference type="ChEBI" id="CHEBI:57783"/>
    </ligand>
</feature>
<reference evidence="10 11" key="1">
    <citation type="journal article" date="2010" name="J. Bacteriol.">
        <title>Genome sequence of Lentisphaera araneosa HTCC2155T, the type species of the order Lentisphaerales in the phylum Lentisphaerae.</title>
        <authorList>
            <person name="Thrash J.C."/>
            <person name="Cho J.C."/>
            <person name="Vergin K.L."/>
            <person name="Morris R.M."/>
            <person name="Giovannoni S.J."/>
        </authorList>
    </citation>
    <scope>NUCLEOTIDE SEQUENCE [LARGE SCALE GENOMIC DNA]</scope>
    <source>
        <strain evidence="10 11">HTCC2155</strain>
    </source>
</reference>
<dbReference type="RefSeq" id="WP_007281107.1">
    <property type="nucleotide sequence ID" value="NZ_ABCK01000037.1"/>
</dbReference>
<evidence type="ECO:0000256" key="4">
    <source>
        <dbReference type="HAMAP-Rule" id="MF_01925"/>
    </source>
</evidence>
<evidence type="ECO:0000256" key="3">
    <source>
        <dbReference type="ARBA" id="ARBA00023002"/>
    </source>
</evidence>
<dbReference type="InterPro" id="IPR008927">
    <property type="entry name" value="6-PGluconate_DH-like_C_sf"/>
</dbReference>
<dbReference type="EMBL" id="ABCK01000037">
    <property type="protein sequence ID" value="EDM25062.1"/>
    <property type="molecule type" value="Genomic_DNA"/>
</dbReference>
<feature type="domain" description="Pyrroline-5-carboxylate reductase catalytic N-terminal" evidence="8">
    <location>
        <begin position="4"/>
        <end position="95"/>
    </location>
</feature>
<name>A6DTF8_9BACT</name>
<evidence type="ECO:0000313" key="10">
    <source>
        <dbReference type="EMBL" id="EDM25062.1"/>
    </source>
</evidence>
<dbReference type="EC" id="1.5.1.2" evidence="4 5"/>
<feature type="binding site" evidence="6">
    <location>
        <begin position="7"/>
        <end position="12"/>
    </location>
    <ligand>
        <name>NADP(+)</name>
        <dbReference type="ChEBI" id="CHEBI:58349"/>
    </ligand>
</feature>
<dbReference type="SUPFAM" id="SSF48179">
    <property type="entry name" value="6-phosphogluconate dehydrogenase C-terminal domain-like"/>
    <property type="match status" value="1"/>
</dbReference>
<protein>
    <recommendedName>
        <fullName evidence="4 5">Pyrroline-5-carboxylate reductase</fullName>
        <shortName evidence="4">P5C reductase</shortName>
        <shortName evidence="4">P5CR</shortName>
        <ecNumber evidence="4 5">1.5.1.2</ecNumber>
    </recommendedName>
    <alternativeName>
        <fullName evidence="4">PCA reductase</fullName>
    </alternativeName>
</protein>
<dbReference type="Gene3D" id="3.40.50.720">
    <property type="entry name" value="NAD(P)-binding Rossmann-like Domain"/>
    <property type="match status" value="1"/>
</dbReference>
<comment type="function">
    <text evidence="4">Catalyzes the reduction of 1-pyrroline-5-carboxylate (PCA) to L-proline.</text>
</comment>
<dbReference type="eggNOG" id="COG0345">
    <property type="taxonomic scope" value="Bacteria"/>
</dbReference>
<dbReference type="GO" id="GO:0004735">
    <property type="term" value="F:pyrroline-5-carboxylate reductase activity"/>
    <property type="evidence" value="ECO:0007669"/>
    <property type="project" value="UniProtKB-UniRule"/>
</dbReference>
<proteinExistence type="inferred from homology"/>
<comment type="catalytic activity">
    <reaction evidence="4">
        <text>L-proline + NAD(+) = (S)-1-pyrroline-5-carboxylate + NADH + 2 H(+)</text>
        <dbReference type="Rhea" id="RHEA:14105"/>
        <dbReference type="ChEBI" id="CHEBI:15378"/>
        <dbReference type="ChEBI" id="CHEBI:17388"/>
        <dbReference type="ChEBI" id="CHEBI:57540"/>
        <dbReference type="ChEBI" id="CHEBI:57945"/>
        <dbReference type="ChEBI" id="CHEBI:60039"/>
        <dbReference type="EC" id="1.5.1.2"/>
    </reaction>
</comment>
<dbReference type="Pfam" id="PF14748">
    <property type="entry name" value="P5CR_dimer"/>
    <property type="match status" value="1"/>
</dbReference>
<keyword evidence="3 4" id="KW-0560">Oxidoreductase</keyword>